<evidence type="ECO:0000256" key="5">
    <source>
        <dbReference type="PIRSR" id="PIRSR600821-50"/>
    </source>
</evidence>
<dbReference type="PROSITE" id="PS00395">
    <property type="entry name" value="ALANINE_RACEMASE"/>
    <property type="match status" value="1"/>
</dbReference>
<evidence type="ECO:0000256" key="6">
    <source>
        <dbReference type="PIRSR" id="PIRSR600821-52"/>
    </source>
</evidence>
<evidence type="ECO:0000313" key="8">
    <source>
        <dbReference type="EMBL" id="RDY27721.1"/>
    </source>
</evidence>
<feature type="domain" description="Alanine racemase C-terminal" evidence="7">
    <location>
        <begin position="256"/>
        <end position="385"/>
    </location>
</feature>
<feature type="active site" description="Proton acceptor; specific for L-alanine" evidence="4">
    <location>
        <position position="277"/>
    </location>
</feature>
<dbReference type="EC" id="5.1.1.1" evidence="4"/>
<dbReference type="GO" id="GO:0005829">
    <property type="term" value="C:cytosol"/>
    <property type="evidence" value="ECO:0007669"/>
    <property type="project" value="TreeGrafter"/>
</dbReference>
<dbReference type="InterPro" id="IPR000821">
    <property type="entry name" value="Ala_racemase"/>
</dbReference>
<dbReference type="InterPro" id="IPR009006">
    <property type="entry name" value="Ala_racemase/Decarboxylase_C"/>
</dbReference>
<comment type="function">
    <text evidence="4">Catalyzes the interconversion of L-alanine and D-alanine. May also act on other amino acids.</text>
</comment>
<dbReference type="PRINTS" id="PR00992">
    <property type="entry name" value="ALARACEMASE"/>
</dbReference>
<comment type="caution">
    <text evidence="8">The sequence shown here is derived from an EMBL/GenBank/DDBJ whole genome shotgun (WGS) entry which is preliminary data.</text>
</comment>
<comment type="catalytic activity">
    <reaction evidence="4">
        <text>L-alanine = D-alanine</text>
        <dbReference type="Rhea" id="RHEA:20249"/>
        <dbReference type="ChEBI" id="CHEBI:57416"/>
        <dbReference type="ChEBI" id="CHEBI:57972"/>
        <dbReference type="EC" id="5.1.1.1"/>
    </reaction>
</comment>
<dbReference type="PANTHER" id="PTHR30511:SF0">
    <property type="entry name" value="ALANINE RACEMASE, CATABOLIC-RELATED"/>
    <property type="match status" value="1"/>
</dbReference>
<dbReference type="Gene3D" id="3.20.20.10">
    <property type="entry name" value="Alanine racemase"/>
    <property type="match status" value="1"/>
</dbReference>
<evidence type="ECO:0000259" key="7">
    <source>
        <dbReference type="SMART" id="SM01005"/>
    </source>
</evidence>
<comment type="similarity">
    <text evidence="4">Belongs to the alanine racemase family.</text>
</comment>
<evidence type="ECO:0000313" key="9">
    <source>
        <dbReference type="Proteomes" id="UP000215694"/>
    </source>
</evidence>
<dbReference type="InterPro" id="IPR020622">
    <property type="entry name" value="Ala_racemase_pyridoxalP-BS"/>
</dbReference>
<comment type="cofactor">
    <cofactor evidence="1 4 5">
        <name>pyridoxal 5'-phosphate</name>
        <dbReference type="ChEBI" id="CHEBI:597326"/>
    </cofactor>
</comment>
<feature type="binding site" evidence="4 6">
    <location>
        <position position="326"/>
    </location>
    <ligand>
        <name>substrate</name>
    </ligand>
</feature>
<comment type="pathway">
    <text evidence="4">Amino-acid biosynthesis; D-alanine biosynthesis; D-alanine from L-alanine: step 1/1.</text>
</comment>
<dbReference type="EMBL" id="NOJY02000011">
    <property type="protein sequence ID" value="RDY27721.1"/>
    <property type="molecule type" value="Genomic_DNA"/>
</dbReference>
<dbReference type="UniPathway" id="UPA00042">
    <property type="reaction ID" value="UER00497"/>
</dbReference>
<dbReference type="GO" id="GO:0008784">
    <property type="term" value="F:alanine racemase activity"/>
    <property type="evidence" value="ECO:0007669"/>
    <property type="project" value="UniProtKB-UniRule"/>
</dbReference>
<feature type="active site" description="Proton acceptor; specific for D-alanine" evidence="4">
    <location>
        <position position="50"/>
    </location>
</feature>
<dbReference type="InterPro" id="IPR011079">
    <property type="entry name" value="Ala_racemase_C"/>
</dbReference>
<dbReference type="NCBIfam" id="TIGR00492">
    <property type="entry name" value="alr"/>
    <property type="match status" value="1"/>
</dbReference>
<dbReference type="Pfam" id="PF00842">
    <property type="entry name" value="Ala_racemase_C"/>
    <property type="match status" value="1"/>
</dbReference>
<dbReference type="InterPro" id="IPR001608">
    <property type="entry name" value="Ala_racemase_N"/>
</dbReference>
<keyword evidence="3 4" id="KW-0413">Isomerase</keyword>
<proteinExistence type="inferred from homology"/>
<dbReference type="HAMAP" id="MF_01201">
    <property type="entry name" value="Ala_racemase"/>
    <property type="match status" value="1"/>
</dbReference>
<protein>
    <recommendedName>
        <fullName evidence="4">Alanine racemase</fullName>
        <ecNumber evidence="4">5.1.1.1</ecNumber>
    </recommendedName>
</protein>
<dbReference type="Proteomes" id="UP000215694">
    <property type="component" value="Unassembled WGS sequence"/>
</dbReference>
<dbReference type="AlphaFoldDB" id="A0A371J4L0"/>
<name>A0A371J4L0_9FIRM</name>
<evidence type="ECO:0000256" key="1">
    <source>
        <dbReference type="ARBA" id="ARBA00001933"/>
    </source>
</evidence>
<dbReference type="PANTHER" id="PTHR30511">
    <property type="entry name" value="ALANINE RACEMASE"/>
    <property type="match status" value="1"/>
</dbReference>
<reference evidence="8 9" key="1">
    <citation type="journal article" date="2017" name="Genome Announc.">
        <title>Draft Genome Sequence of Romboutsia weinsteinii sp. nov. Strain CCRI-19649(T) Isolated from Surface Water.</title>
        <authorList>
            <person name="Maheux A.F."/>
            <person name="Boudreau D.K."/>
            <person name="Berube E."/>
            <person name="Boissinot M."/>
            <person name="Cantin P."/>
            <person name="Raymond F."/>
            <person name="Corbeil J."/>
            <person name="Omar R.F."/>
            <person name="Bergeron M.G."/>
        </authorList>
    </citation>
    <scope>NUCLEOTIDE SEQUENCE [LARGE SCALE GENOMIC DNA]</scope>
    <source>
        <strain evidence="8 9">CCRI-19649</strain>
    </source>
</reference>
<evidence type="ECO:0000256" key="3">
    <source>
        <dbReference type="ARBA" id="ARBA00023235"/>
    </source>
</evidence>
<gene>
    <name evidence="8" type="primary">vanT</name>
    <name evidence="8" type="ORF">CHL78_008345</name>
</gene>
<organism evidence="8 9">
    <name type="scientific">Romboutsia weinsteinii</name>
    <dbReference type="NCBI Taxonomy" id="2020949"/>
    <lineage>
        <taxon>Bacteria</taxon>
        <taxon>Bacillati</taxon>
        <taxon>Bacillota</taxon>
        <taxon>Clostridia</taxon>
        <taxon>Peptostreptococcales</taxon>
        <taxon>Peptostreptococcaceae</taxon>
        <taxon>Romboutsia</taxon>
    </lineage>
</organism>
<feature type="modified residue" description="N6-(pyridoxal phosphate)lysine" evidence="4 5">
    <location>
        <position position="50"/>
    </location>
</feature>
<dbReference type="InterPro" id="IPR029066">
    <property type="entry name" value="PLP-binding_barrel"/>
</dbReference>
<keyword evidence="9" id="KW-1185">Reference proteome</keyword>
<dbReference type="OrthoDB" id="9813814at2"/>
<dbReference type="Pfam" id="PF01168">
    <property type="entry name" value="Ala_racemase_N"/>
    <property type="match status" value="1"/>
</dbReference>
<dbReference type="SUPFAM" id="SSF51419">
    <property type="entry name" value="PLP-binding barrel"/>
    <property type="match status" value="1"/>
</dbReference>
<dbReference type="Gene3D" id="2.40.37.10">
    <property type="entry name" value="Lyase, Ornithine Decarboxylase, Chain A, domain 1"/>
    <property type="match status" value="1"/>
</dbReference>
<evidence type="ECO:0000256" key="4">
    <source>
        <dbReference type="HAMAP-Rule" id="MF_01201"/>
    </source>
</evidence>
<dbReference type="FunFam" id="3.20.20.10:FF:000002">
    <property type="entry name" value="Alanine racemase"/>
    <property type="match status" value="1"/>
</dbReference>
<evidence type="ECO:0000256" key="2">
    <source>
        <dbReference type="ARBA" id="ARBA00022898"/>
    </source>
</evidence>
<keyword evidence="2 4" id="KW-0663">Pyridoxal phosphate</keyword>
<dbReference type="SUPFAM" id="SSF50621">
    <property type="entry name" value="Alanine racemase C-terminal domain-like"/>
    <property type="match status" value="1"/>
</dbReference>
<dbReference type="SMART" id="SM01005">
    <property type="entry name" value="Ala_racemase_C"/>
    <property type="match status" value="1"/>
</dbReference>
<accession>A0A371J4L0</accession>
<sequence length="386" mass="43121">MRGVIMNDKIDINYKDLRSYREINLSNLEHNLREIENIIDDNCKVMAVVKADAYGHGGVEVSRHLQKLGVGNFAVASIDEAIELRKSKIYGEILVLGYTPTSRKNDLINFNITQTIVDNDYANKLSETEGRVKAHVKIDTGMNRLGANCKDLENIVSIYKSKNLQIEGTFSHLSRADSLLEEDVAFTNNQIERFYEIIDKLKSENIDVGKIHIQSSYAILNYGHLKCDFVRPGIILYGVSSSPMDDTIKDIYLKPVLSLKSKIALVKDVKKSETVGYGNNFTTAKQTKIATVTIGYADGYPRGLSKKNMRVLINGEEGNIVGNICMDQLMVDVTNIDNAKAEDIVTLIGEDCGKYVSIDDISKINNTINNETLTALGTRVEKIYTY</sequence>
<dbReference type="GO" id="GO:0030170">
    <property type="term" value="F:pyridoxal phosphate binding"/>
    <property type="evidence" value="ECO:0007669"/>
    <property type="project" value="UniProtKB-UniRule"/>
</dbReference>
<dbReference type="GO" id="GO:0030632">
    <property type="term" value="P:D-alanine biosynthetic process"/>
    <property type="evidence" value="ECO:0007669"/>
    <property type="project" value="UniProtKB-UniRule"/>
</dbReference>
<dbReference type="NCBIfam" id="NF033131">
    <property type="entry name" value="vanT-G-Cterm"/>
    <property type="match status" value="1"/>
</dbReference>
<feature type="binding site" evidence="4 6">
    <location>
        <position position="144"/>
    </location>
    <ligand>
        <name>substrate</name>
    </ligand>
</feature>